<organism evidence="5 6">
    <name type="scientific">Murimonas intestini</name>
    <dbReference type="NCBI Taxonomy" id="1337051"/>
    <lineage>
        <taxon>Bacteria</taxon>
        <taxon>Bacillati</taxon>
        <taxon>Bacillota</taxon>
        <taxon>Clostridia</taxon>
        <taxon>Lachnospirales</taxon>
        <taxon>Lachnospiraceae</taxon>
        <taxon>Murimonas</taxon>
    </lineage>
</organism>
<keyword evidence="1" id="KW-0813">Transport</keyword>
<dbReference type="InterPro" id="IPR003439">
    <property type="entry name" value="ABC_transporter-like_ATP-bd"/>
</dbReference>
<dbReference type="PROSITE" id="PS00211">
    <property type="entry name" value="ABC_TRANSPORTER_1"/>
    <property type="match status" value="1"/>
</dbReference>
<evidence type="ECO:0000313" key="6">
    <source>
        <dbReference type="Proteomes" id="UP000245412"/>
    </source>
</evidence>
<keyword evidence="6" id="KW-1185">Reference proteome</keyword>
<dbReference type="Pfam" id="PF00005">
    <property type="entry name" value="ABC_tran"/>
    <property type="match status" value="1"/>
</dbReference>
<dbReference type="InterPro" id="IPR017871">
    <property type="entry name" value="ABC_transporter-like_CS"/>
</dbReference>
<reference evidence="5 6" key="1">
    <citation type="submission" date="2018-05" db="EMBL/GenBank/DDBJ databases">
        <authorList>
            <person name="Goeker M."/>
            <person name="Huntemann M."/>
            <person name="Clum A."/>
            <person name="Pillay M."/>
            <person name="Palaniappan K."/>
            <person name="Varghese N."/>
            <person name="Mikhailova N."/>
            <person name="Stamatis D."/>
            <person name="Reddy T."/>
            <person name="Daum C."/>
            <person name="Shapiro N."/>
            <person name="Ivanova N."/>
            <person name="Kyrpides N."/>
            <person name="Woyke T."/>
        </authorList>
    </citation>
    <scope>NUCLEOTIDE SEQUENCE [LARGE SCALE GENOMIC DNA]</scope>
    <source>
        <strain evidence="5 6">DSM 26524</strain>
    </source>
</reference>
<keyword evidence="3" id="KW-0067">ATP-binding</keyword>
<dbReference type="InterPro" id="IPR050319">
    <property type="entry name" value="ABC_transp_ATP-bind"/>
</dbReference>
<protein>
    <submittedName>
        <fullName evidence="5">ABC-type dipeptide/oligopeptide/nickel transport system ATPase subunit</fullName>
    </submittedName>
</protein>
<evidence type="ECO:0000256" key="2">
    <source>
        <dbReference type="ARBA" id="ARBA00022741"/>
    </source>
</evidence>
<dbReference type="PANTHER" id="PTHR43776">
    <property type="entry name" value="TRANSPORT ATP-BINDING PROTEIN"/>
    <property type="match status" value="1"/>
</dbReference>
<dbReference type="InterPro" id="IPR027417">
    <property type="entry name" value="P-loop_NTPase"/>
</dbReference>
<dbReference type="EMBL" id="QGGY01000006">
    <property type="protein sequence ID" value="PWJ75556.1"/>
    <property type="molecule type" value="Genomic_DNA"/>
</dbReference>
<proteinExistence type="predicted"/>
<dbReference type="SUPFAM" id="SSF52540">
    <property type="entry name" value="P-loop containing nucleoside triphosphate hydrolases"/>
    <property type="match status" value="1"/>
</dbReference>
<keyword evidence="2" id="KW-0547">Nucleotide-binding</keyword>
<dbReference type="GO" id="GO:0055085">
    <property type="term" value="P:transmembrane transport"/>
    <property type="evidence" value="ECO:0007669"/>
    <property type="project" value="UniProtKB-ARBA"/>
</dbReference>
<dbReference type="Gene3D" id="3.40.50.300">
    <property type="entry name" value="P-loop containing nucleotide triphosphate hydrolases"/>
    <property type="match status" value="1"/>
</dbReference>
<dbReference type="PROSITE" id="PS50893">
    <property type="entry name" value="ABC_TRANSPORTER_2"/>
    <property type="match status" value="1"/>
</dbReference>
<dbReference type="AlphaFoldDB" id="A0AB73T3J1"/>
<sequence length="223" mass="24576">MMLKADKVTKAYGGKRILQDASFHIGKGEFVSIMGTSGEGKSTFARIICGTVRPDTGSISFEGTPLWHTGTYHPASNYAIQLIPQQPFASLDPRQTITAALMEPLLFHKISRSRSEAQARAHELLSQMHLGPELFSRRPGELSGGQAQRALIARSLTLTPKLLIADEATSMLDVSSQTDIINIFRTLVEKEHISVLLISHDQPLVESVSQRIYQLSHGKLMEI</sequence>
<evidence type="ECO:0000256" key="3">
    <source>
        <dbReference type="ARBA" id="ARBA00022840"/>
    </source>
</evidence>
<dbReference type="PANTHER" id="PTHR43776:SF8">
    <property type="entry name" value="ABC TRANSPORTER, ATP-BINDING PROTEIN"/>
    <property type="match status" value="1"/>
</dbReference>
<gene>
    <name evidence="5" type="ORF">C7383_106126</name>
</gene>
<accession>A0AB73T3J1</accession>
<evidence type="ECO:0000256" key="1">
    <source>
        <dbReference type="ARBA" id="ARBA00022448"/>
    </source>
</evidence>
<evidence type="ECO:0000259" key="4">
    <source>
        <dbReference type="PROSITE" id="PS50893"/>
    </source>
</evidence>
<name>A0AB73T3J1_9FIRM</name>
<dbReference type="GO" id="GO:0005524">
    <property type="term" value="F:ATP binding"/>
    <property type="evidence" value="ECO:0007669"/>
    <property type="project" value="UniProtKB-KW"/>
</dbReference>
<feature type="domain" description="ABC transporter" evidence="4">
    <location>
        <begin position="3"/>
        <end position="223"/>
    </location>
</feature>
<evidence type="ECO:0000313" key="5">
    <source>
        <dbReference type="EMBL" id="PWJ75556.1"/>
    </source>
</evidence>
<dbReference type="RefSeq" id="WP_109626493.1">
    <property type="nucleotide sequence ID" value="NZ_CABJAT010000006.1"/>
</dbReference>
<comment type="caution">
    <text evidence="5">The sequence shown here is derived from an EMBL/GenBank/DDBJ whole genome shotgun (WGS) entry which is preliminary data.</text>
</comment>
<dbReference type="CDD" id="cd03257">
    <property type="entry name" value="ABC_NikE_OppD_transporters"/>
    <property type="match status" value="1"/>
</dbReference>
<dbReference type="SMART" id="SM00382">
    <property type="entry name" value="AAA"/>
    <property type="match status" value="1"/>
</dbReference>
<dbReference type="InterPro" id="IPR003593">
    <property type="entry name" value="AAA+_ATPase"/>
</dbReference>
<dbReference type="GO" id="GO:0016887">
    <property type="term" value="F:ATP hydrolysis activity"/>
    <property type="evidence" value="ECO:0007669"/>
    <property type="project" value="InterPro"/>
</dbReference>
<dbReference type="Proteomes" id="UP000245412">
    <property type="component" value="Unassembled WGS sequence"/>
</dbReference>